<gene>
    <name evidence="1" type="ORF">SCALOS_LOCUS7729</name>
</gene>
<dbReference type="Proteomes" id="UP000789860">
    <property type="component" value="Unassembled WGS sequence"/>
</dbReference>
<evidence type="ECO:0000313" key="1">
    <source>
        <dbReference type="EMBL" id="CAG8623493.1"/>
    </source>
</evidence>
<organism evidence="1 2">
    <name type="scientific">Scutellospora calospora</name>
    <dbReference type="NCBI Taxonomy" id="85575"/>
    <lineage>
        <taxon>Eukaryota</taxon>
        <taxon>Fungi</taxon>
        <taxon>Fungi incertae sedis</taxon>
        <taxon>Mucoromycota</taxon>
        <taxon>Glomeromycotina</taxon>
        <taxon>Glomeromycetes</taxon>
        <taxon>Diversisporales</taxon>
        <taxon>Gigasporaceae</taxon>
        <taxon>Scutellospora</taxon>
    </lineage>
</organism>
<reference evidence="1" key="1">
    <citation type="submission" date="2021-06" db="EMBL/GenBank/DDBJ databases">
        <authorList>
            <person name="Kallberg Y."/>
            <person name="Tangrot J."/>
            <person name="Rosling A."/>
        </authorList>
    </citation>
    <scope>NUCLEOTIDE SEQUENCE</scope>
    <source>
        <strain evidence="1">AU212A</strain>
    </source>
</reference>
<sequence length="72" mass="8068">GGWLELCEYELCQNCGPILESLLSARKKMLISEGRNPDVAQILGRLMNATQCFDDIYHKTKEIPIGSWAGKN</sequence>
<accession>A0ACA9MZ29</accession>
<feature type="non-terminal residue" evidence="1">
    <location>
        <position position="1"/>
    </location>
</feature>
<comment type="caution">
    <text evidence="1">The sequence shown here is derived from an EMBL/GenBank/DDBJ whole genome shotgun (WGS) entry which is preliminary data.</text>
</comment>
<keyword evidence="2" id="KW-1185">Reference proteome</keyword>
<dbReference type="EMBL" id="CAJVPM010018143">
    <property type="protein sequence ID" value="CAG8623493.1"/>
    <property type="molecule type" value="Genomic_DNA"/>
</dbReference>
<proteinExistence type="predicted"/>
<evidence type="ECO:0000313" key="2">
    <source>
        <dbReference type="Proteomes" id="UP000789860"/>
    </source>
</evidence>
<protein>
    <submittedName>
        <fullName evidence="1">8166_t:CDS:1</fullName>
    </submittedName>
</protein>
<name>A0ACA9MZ29_9GLOM</name>